<protein>
    <recommendedName>
        <fullName evidence="3">CN hydrolase domain-containing protein</fullName>
    </recommendedName>
</protein>
<dbReference type="AlphaFoldDB" id="A0A327NMB9"/>
<accession>A0A327NMB9</accession>
<sequence length="165" mass="18652">MAIYIRKYAIILLIGFLLCWGILGIRYSWLNDDLGKPLTSSKSSQLISHIEQFGTQSGQGNLLGIQPWMEPTDYRDGLTFRNKLAGYLKTARDSNLIIPNKTIVILPEYLGTWLVAMNEPTRVYTASTIQEAMTAMVIQHPIPFWQTYRAAPKASVIKRSTPYSP</sequence>
<name>A0A327NMB9_9BACT</name>
<proteinExistence type="predicted"/>
<evidence type="ECO:0008006" key="3">
    <source>
        <dbReference type="Google" id="ProtNLM"/>
    </source>
</evidence>
<dbReference type="OrthoDB" id="9811121at2"/>
<evidence type="ECO:0000313" key="2">
    <source>
        <dbReference type="Proteomes" id="UP000249016"/>
    </source>
</evidence>
<dbReference type="EMBL" id="QLII01000001">
    <property type="protein sequence ID" value="RAI76337.1"/>
    <property type="molecule type" value="Genomic_DNA"/>
</dbReference>
<organism evidence="1 2">
    <name type="scientific">Spirosoma telluris</name>
    <dbReference type="NCBI Taxonomy" id="2183553"/>
    <lineage>
        <taxon>Bacteria</taxon>
        <taxon>Pseudomonadati</taxon>
        <taxon>Bacteroidota</taxon>
        <taxon>Cytophagia</taxon>
        <taxon>Cytophagales</taxon>
        <taxon>Cytophagaceae</taxon>
        <taxon>Spirosoma</taxon>
    </lineage>
</organism>
<dbReference type="RefSeq" id="WP_146619246.1">
    <property type="nucleotide sequence ID" value="NZ_QLII01000001.1"/>
</dbReference>
<gene>
    <name evidence="1" type="ORF">HMF3257_23095</name>
</gene>
<dbReference type="Proteomes" id="UP000249016">
    <property type="component" value="Unassembled WGS sequence"/>
</dbReference>
<keyword evidence="2" id="KW-1185">Reference proteome</keyword>
<evidence type="ECO:0000313" key="1">
    <source>
        <dbReference type="EMBL" id="RAI76337.1"/>
    </source>
</evidence>
<reference evidence="1 2" key="1">
    <citation type="submission" date="2018-06" db="EMBL/GenBank/DDBJ databases">
        <title>Spirosoma sp. HMF3257 Genome sequencing and assembly.</title>
        <authorList>
            <person name="Kang H."/>
            <person name="Cha I."/>
            <person name="Kim H."/>
            <person name="Kang J."/>
            <person name="Joh K."/>
        </authorList>
    </citation>
    <scope>NUCLEOTIDE SEQUENCE [LARGE SCALE GENOMIC DNA]</scope>
    <source>
        <strain evidence="1 2">HMF3257</strain>
    </source>
</reference>
<comment type="caution">
    <text evidence="1">The sequence shown here is derived from an EMBL/GenBank/DDBJ whole genome shotgun (WGS) entry which is preliminary data.</text>
</comment>